<organism evidence="1 2">
    <name type="scientific">Holothuria leucospilota</name>
    <name type="common">Black long sea cucumber</name>
    <name type="synonym">Mertensiothuria leucospilota</name>
    <dbReference type="NCBI Taxonomy" id="206669"/>
    <lineage>
        <taxon>Eukaryota</taxon>
        <taxon>Metazoa</taxon>
        <taxon>Echinodermata</taxon>
        <taxon>Eleutherozoa</taxon>
        <taxon>Echinozoa</taxon>
        <taxon>Holothuroidea</taxon>
        <taxon>Aspidochirotacea</taxon>
        <taxon>Aspidochirotida</taxon>
        <taxon>Holothuriidae</taxon>
        <taxon>Holothuria</taxon>
    </lineage>
</organism>
<keyword evidence="2" id="KW-1185">Reference proteome</keyword>
<evidence type="ECO:0008006" key="3">
    <source>
        <dbReference type="Google" id="ProtNLM"/>
    </source>
</evidence>
<dbReference type="InterPro" id="IPR036691">
    <property type="entry name" value="Endo/exonu/phosph_ase_sf"/>
</dbReference>
<sequence>MRIELMETLDLADIWRERNPFQKHFTWSSNVSPDIHCRLDFFLIFRNLVSQVTRNFFSPSLQSDHFIISLDITIFAGRRGPSFWKFNCSFPADENYTLLIQDIIVAINSTEQFLNASKKWEFIKFKVGMVSMNYS</sequence>
<evidence type="ECO:0000313" key="2">
    <source>
        <dbReference type="Proteomes" id="UP001152320"/>
    </source>
</evidence>
<accession>A0A9Q1HD67</accession>
<dbReference type="AlphaFoldDB" id="A0A9Q1HD67"/>
<dbReference type="Gene3D" id="3.60.10.10">
    <property type="entry name" value="Endonuclease/exonuclease/phosphatase"/>
    <property type="match status" value="1"/>
</dbReference>
<evidence type="ECO:0000313" key="1">
    <source>
        <dbReference type="EMBL" id="KAJ8041715.1"/>
    </source>
</evidence>
<comment type="caution">
    <text evidence="1">The sequence shown here is derived from an EMBL/GenBank/DDBJ whole genome shotgun (WGS) entry which is preliminary data.</text>
</comment>
<protein>
    <recommendedName>
        <fullName evidence="3">Endonuclease/exonuclease/phosphatase domain-containing protein</fullName>
    </recommendedName>
</protein>
<dbReference type="OrthoDB" id="6073759at2759"/>
<proteinExistence type="predicted"/>
<name>A0A9Q1HD67_HOLLE</name>
<dbReference type="SUPFAM" id="SSF56219">
    <property type="entry name" value="DNase I-like"/>
    <property type="match status" value="1"/>
</dbReference>
<reference evidence="1" key="1">
    <citation type="submission" date="2021-10" db="EMBL/GenBank/DDBJ databases">
        <title>Tropical sea cucumber genome reveals ecological adaptation and Cuvierian tubules defense mechanism.</title>
        <authorList>
            <person name="Chen T."/>
        </authorList>
    </citation>
    <scope>NUCLEOTIDE SEQUENCE</scope>
    <source>
        <strain evidence="1">Nanhai2018</strain>
        <tissue evidence="1">Muscle</tissue>
    </source>
</reference>
<dbReference type="Proteomes" id="UP001152320">
    <property type="component" value="Chromosome 5"/>
</dbReference>
<dbReference type="EMBL" id="JAIZAY010000005">
    <property type="protein sequence ID" value="KAJ8041715.1"/>
    <property type="molecule type" value="Genomic_DNA"/>
</dbReference>
<gene>
    <name evidence="1" type="ORF">HOLleu_12607</name>
</gene>